<gene>
    <name evidence="2" type="ORF">GOQ27_14390</name>
</gene>
<dbReference type="SUPFAM" id="SSF52540">
    <property type="entry name" value="P-loop containing nucleoside triphosphate hydrolases"/>
    <property type="match status" value="1"/>
</dbReference>
<dbReference type="InterPro" id="IPR052754">
    <property type="entry name" value="NTPase_KAP_P-loop"/>
</dbReference>
<evidence type="ECO:0000259" key="1">
    <source>
        <dbReference type="Pfam" id="PF07693"/>
    </source>
</evidence>
<protein>
    <recommendedName>
        <fullName evidence="1">KAP NTPase domain-containing protein</fullName>
    </recommendedName>
</protein>
<accession>A0A942ZAC3</accession>
<dbReference type="PANTHER" id="PTHR22674">
    <property type="entry name" value="NTPASE, KAP FAMILY P-LOOP DOMAIN-CONTAINING 1"/>
    <property type="match status" value="1"/>
</dbReference>
<organism evidence="2 3">
    <name type="scientific">Anaeromonas frigoriresistens</name>
    <dbReference type="NCBI Taxonomy" id="2683708"/>
    <lineage>
        <taxon>Bacteria</taxon>
        <taxon>Bacillati</taxon>
        <taxon>Bacillota</taxon>
        <taxon>Tissierellia</taxon>
        <taxon>Tissierellales</taxon>
        <taxon>Thermohalobacteraceae</taxon>
        <taxon>Anaeromonas</taxon>
    </lineage>
</organism>
<name>A0A942ZAC3_9FIRM</name>
<keyword evidence="3" id="KW-1185">Reference proteome</keyword>
<evidence type="ECO:0000313" key="2">
    <source>
        <dbReference type="EMBL" id="MBS4539660.1"/>
    </source>
</evidence>
<dbReference type="EMBL" id="WSFT01000053">
    <property type="protein sequence ID" value="MBS4539660.1"/>
    <property type="molecule type" value="Genomic_DNA"/>
</dbReference>
<comment type="caution">
    <text evidence="2">The sequence shown here is derived from an EMBL/GenBank/DDBJ whole genome shotgun (WGS) entry which is preliminary data.</text>
</comment>
<feature type="domain" description="KAP NTPase" evidence="1">
    <location>
        <begin position="21"/>
        <end position="304"/>
    </location>
</feature>
<dbReference type="RefSeq" id="WP_203367582.1">
    <property type="nucleotide sequence ID" value="NZ_WSFT01000053.1"/>
</dbReference>
<sequence length="441" mass="52187">MKDNDIQIPREEPFKNDILNRKPIAENFTKIFNNMDGNLVVGIDAPWGTGKTTFIKMWKEYLASIEDYKTIYFNAWENDDSDDPLLAIIYQLEEQYNGKNDKIDNIKKYGAQLIKKTVPIGLRLLTNGILDVKDVKLGEFNESEFVDLAGKLGEVEYSKFKQSKNAKSEFKKTLIEFQKEQNKKIIFFIDELDRCRPSFAIETLEKIKHLFDIDNYFFIISLDKQQLSCSISTLYGQDMDSLGYLRRFIDLDYSLPIPDKRNYVEMMINTYKLNRDNWFWVYLKKMIDLMDYSLRDIDKLFYYLKIILPSTIFHKDGKEYSDAYSAVMGIVYSFLISIKLKKPLLYNKIVLKNYKTSSLINEININDIKLDKYFNNQLRLIMIDTLSAFLNRNLKSNAESKYEDFNLKFDSIYGEYNLNRLWENNKCIVINQLDFLDNFFI</sequence>
<dbReference type="InterPro" id="IPR011646">
    <property type="entry name" value="KAP_P-loop"/>
</dbReference>
<proteinExistence type="predicted"/>
<dbReference type="Proteomes" id="UP000724672">
    <property type="component" value="Unassembled WGS sequence"/>
</dbReference>
<dbReference type="PANTHER" id="PTHR22674:SF6">
    <property type="entry name" value="NTPASE KAP FAMILY P-LOOP DOMAIN-CONTAINING PROTEIN 1"/>
    <property type="match status" value="1"/>
</dbReference>
<dbReference type="InterPro" id="IPR027417">
    <property type="entry name" value="P-loop_NTPase"/>
</dbReference>
<dbReference type="Pfam" id="PF07693">
    <property type="entry name" value="KAP_NTPase"/>
    <property type="match status" value="1"/>
</dbReference>
<dbReference type="AlphaFoldDB" id="A0A942ZAC3"/>
<reference evidence="2" key="1">
    <citation type="submission" date="2019-12" db="EMBL/GenBank/DDBJ databases">
        <title>Clostridiaceae gen. nov. sp. nov., isolated from sediment in Xinjiang, China.</title>
        <authorList>
            <person name="Zhang R."/>
        </authorList>
    </citation>
    <scope>NUCLEOTIDE SEQUENCE</scope>
    <source>
        <strain evidence="2">D2Q-11</strain>
    </source>
</reference>
<dbReference type="Gene3D" id="3.40.50.300">
    <property type="entry name" value="P-loop containing nucleotide triphosphate hydrolases"/>
    <property type="match status" value="1"/>
</dbReference>
<evidence type="ECO:0000313" key="3">
    <source>
        <dbReference type="Proteomes" id="UP000724672"/>
    </source>
</evidence>